<dbReference type="AlphaFoldDB" id="A0A077ZTK6"/>
<organism evidence="2 3">
    <name type="scientific">Stylonychia lemnae</name>
    <name type="common">Ciliate</name>
    <dbReference type="NCBI Taxonomy" id="5949"/>
    <lineage>
        <taxon>Eukaryota</taxon>
        <taxon>Sar</taxon>
        <taxon>Alveolata</taxon>
        <taxon>Ciliophora</taxon>
        <taxon>Intramacronucleata</taxon>
        <taxon>Spirotrichea</taxon>
        <taxon>Stichotrichia</taxon>
        <taxon>Sporadotrichida</taxon>
        <taxon>Oxytrichidae</taxon>
        <taxon>Stylonychinae</taxon>
        <taxon>Stylonychia</taxon>
    </lineage>
</organism>
<evidence type="ECO:0000313" key="2">
    <source>
        <dbReference type="EMBL" id="CDW73248.1"/>
    </source>
</evidence>
<keyword evidence="3" id="KW-1185">Reference proteome</keyword>
<name>A0A077ZTK6_STYLE</name>
<feature type="chain" id="PRO_5001729033" evidence="1">
    <location>
        <begin position="20"/>
        <end position="218"/>
    </location>
</feature>
<reference evidence="2 3" key="1">
    <citation type="submission" date="2014-06" db="EMBL/GenBank/DDBJ databases">
        <authorList>
            <person name="Swart Estienne"/>
        </authorList>
    </citation>
    <scope>NUCLEOTIDE SEQUENCE [LARGE SCALE GENOMIC DNA]</scope>
    <source>
        <strain evidence="2 3">130c</strain>
    </source>
</reference>
<keyword evidence="1" id="KW-0732">Signal</keyword>
<dbReference type="EMBL" id="CCKQ01002161">
    <property type="protein sequence ID" value="CDW73248.1"/>
    <property type="molecule type" value="Genomic_DNA"/>
</dbReference>
<protein>
    <submittedName>
        <fullName evidence="2">Uncharacterized protein</fullName>
    </submittedName>
</protein>
<proteinExistence type="predicted"/>
<dbReference type="Proteomes" id="UP000039865">
    <property type="component" value="Unassembled WGS sequence"/>
</dbReference>
<accession>A0A077ZTK6</accession>
<feature type="signal peptide" evidence="1">
    <location>
        <begin position="1"/>
        <end position="19"/>
    </location>
</feature>
<sequence>MKVIIKGLVLLVITTQSLMQSWTFNIFDSNNNKFNLPTSFEASFKIYQLIGSSLSTNPVKAYVFRQSIDLNKEYFQESVDVAGVLEIKKYENLDYSTGDSTTYMVKNNKCHSANIEMDKTLTEQITTLNDPFGDALVDYVGQATPSWDTVSTGNQFYRFKYTDVYGNNAYRFYDKDTGLLKYHQYSFEGTDFVTDYETIEEKTFIASELDISSCPARI</sequence>
<evidence type="ECO:0000313" key="3">
    <source>
        <dbReference type="Proteomes" id="UP000039865"/>
    </source>
</evidence>
<dbReference type="InParanoid" id="A0A077ZTK6"/>
<evidence type="ECO:0000256" key="1">
    <source>
        <dbReference type="SAM" id="SignalP"/>
    </source>
</evidence>
<gene>
    <name evidence="2" type="primary">Contig1973.g2135</name>
    <name evidence="2" type="ORF">STYLEM_2224</name>
</gene>